<reference evidence="9" key="2">
    <citation type="submission" date="2020-02" db="EMBL/GenBank/DDBJ databases">
        <title>Esox lucius (northern pike) genome, fEsoLuc1, primary haplotype.</title>
        <authorList>
            <person name="Myers G."/>
            <person name="Karagic N."/>
            <person name="Meyer A."/>
            <person name="Pippel M."/>
            <person name="Reichard M."/>
            <person name="Winkler S."/>
            <person name="Tracey A."/>
            <person name="Sims Y."/>
            <person name="Howe K."/>
            <person name="Rhie A."/>
            <person name="Formenti G."/>
            <person name="Durbin R."/>
            <person name="Fedrigo O."/>
            <person name="Jarvis E.D."/>
        </authorList>
    </citation>
    <scope>NUCLEOTIDE SEQUENCE [LARGE SCALE GENOMIC DNA]</scope>
</reference>
<dbReference type="AlphaFoldDB" id="A0A3P9AFS3"/>
<dbReference type="RefSeq" id="XP_034142657.1">
    <property type="nucleotide sequence ID" value="XM_034286766.1"/>
</dbReference>
<name>A0A3P9AFS3_ESOLU</name>
<reference evidence="9" key="4">
    <citation type="submission" date="2025-09" db="UniProtKB">
        <authorList>
            <consortium name="Ensembl"/>
        </authorList>
    </citation>
    <scope>IDENTIFICATION</scope>
</reference>
<dbReference type="Bgee" id="ENSELUG00000019693">
    <property type="expression patterns" value="Expressed in stomach and 14 other cell types or tissues"/>
</dbReference>
<feature type="region of interest" description="Disordered" evidence="7">
    <location>
        <begin position="135"/>
        <end position="174"/>
    </location>
</feature>
<dbReference type="Proteomes" id="UP000265140">
    <property type="component" value="Chromosome 16"/>
</dbReference>
<evidence type="ECO:0000256" key="7">
    <source>
        <dbReference type="SAM" id="MobiDB-lite"/>
    </source>
</evidence>
<organism evidence="9 10">
    <name type="scientific">Esox lucius</name>
    <name type="common">Northern pike</name>
    <dbReference type="NCBI Taxonomy" id="8010"/>
    <lineage>
        <taxon>Eukaryota</taxon>
        <taxon>Metazoa</taxon>
        <taxon>Chordata</taxon>
        <taxon>Craniata</taxon>
        <taxon>Vertebrata</taxon>
        <taxon>Euteleostomi</taxon>
        <taxon>Actinopterygii</taxon>
        <taxon>Neopterygii</taxon>
        <taxon>Teleostei</taxon>
        <taxon>Protacanthopterygii</taxon>
        <taxon>Esociformes</taxon>
        <taxon>Esocidae</taxon>
        <taxon>Esox</taxon>
    </lineage>
</organism>
<evidence type="ECO:0000256" key="2">
    <source>
        <dbReference type="ARBA" id="ARBA00022723"/>
    </source>
</evidence>
<evidence type="ECO:0000313" key="10">
    <source>
        <dbReference type="Proteomes" id="UP000265140"/>
    </source>
</evidence>
<dbReference type="SMART" id="SM00249">
    <property type="entry name" value="PHD"/>
    <property type="match status" value="1"/>
</dbReference>
<feature type="compositionally biased region" description="Polar residues" evidence="7">
    <location>
        <begin position="210"/>
        <end position="220"/>
    </location>
</feature>
<feature type="compositionally biased region" description="Polar residues" evidence="7">
    <location>
        <begin position="165"/>
        <end position="174"/>
    </location>
</feature>
<dbReference type="CTD" id="51131"/>
<dbReference type="GeneTree" id="ENSGT00950000182865"/>
<dbReference type="InterPro" id="IPR034732">
    <property type="entry name" value="EPHD"/>
</dbReference>
<feature type="compositionally biased region" description="Polar residues" evidence="7">
    <location>
        <begin position="143"/>
        <end position="154"/>
    </location>
</feature>
<evidence type="ECO:0000256" key="5">
    <source>
        <dbReference type="ARBA" id="ARBA00023242"/>
    </source>
</evidence>
<keyword evidence="4" id="KW-0862">Zinc</keyword>
<feature type="domain" description="PHD-type" evidence="8">
    <location>
        <begin position="11"/>
        <end position="129"/>
    </location>
</feature>
<evidence type="ECO:0000313" key="9">
    <source>
        <dbReference type="Ensembl" id="ENSELUP00000039535.2"/>
    </source>
</evidence>
<feature type="region of interest" description="Disordered" evidence="7">
    <location>
        <begin position="193"/>
        <end position="220"/>
    </location>
</feature>
<feature type="compositionally biased region" description="Low complexity" evidence="7">
    <location>
        <begin position="289"/>
        <end position="364"/>
    </location>
</feature>
<dbReference type="InParanoid" id="A0A3P9AFS3"/>
<dbReference type="PANTHER" id="PTHR12420:SF4">
    <property type="entry name" value="PHD FINGER PROTEIN 11"/>
    <property type="match status" value="1"/>
</dbReference>
<dbReference type="Pfam" id="PF13771">
    <property type="entry name" value="zf-HC5HC2H"/>
    <property type="match status" value="1"/>
</dbReference>
<feature type="region of interest" description="Disordered" evidence="7">
    <location>
        <begin position="263"/>
        <end position="364"/>
    </location>
</feature>
<dbReference type="OMA" id="TCERKEG"/>
<feature type="coiled-coil region" evidence="6">
    <location>
        <begin position="477"/>
        <end position="504"/>
    </location>
</feature>
<comment type="subcellular location">
    <subcellularLocation>
        <location evidence="1">Nucleus</location>
    </subcellularLocation>
</comment>
<dbReference type="GeneID" id="105016636"/>
<dbReference type="GO" id="GO:0008270">
    <property type="term" value="F:zinc ion binding"/>
    <property type="evidence" value="ECO:0007669"/>
    <property type="project" value="UniProtKB-KW"/>
</dbReference>
<keyword evidence="6" id="KW-0175">Coiled coil</keyword>
<dbReference type="GO" id="GO:0005634">
    <property type="term" value="C:nucleus"/>
    <property type="evidence" value="ECO:0007669"/>
    <property type="project" value="UniProtKB-SubCell"/>
</dbReference>
<keyword evidence="10" id="KW-1185">Reference proteome</keyword>
<evidence type="ECO:0000259" key="8">
    <source>
        <dbReference type="PROSITE" id="PS51805"/>
    </source>
</evidence>
<dbReference type="CDD" id="cd15673">
    <property type="entry name" value="ePHD_PHF6_like"/>
    <property type="match status" value="1"/>
</dbReference>
<dbReference type="Ensembl" id="ENSELUT00000030903.3">
    <property type="protein sequence ID" value="ENSELUP00000039535.2"/>
    <property type="gene ID" value="ENSELUG00000019693.3"/>
</dbReference>
<reference evidence="10" key="1">
    <citation type="journal article" date="2014" name="PLoS ONE">
        <title>The genome and linkage map of the northern pike (Esox lucius): conserved synteny revealed between the salmonid sister group and the Neoteleostei.</title>
        <authorList>
            <person name="Rondeau E.B."/>
            <person name="Minkley D.R."/>
            <person name="Leong J.S."/>
            <person name="Messmer A.M."/>
            <person name="Jantzen J.R."/>
            <person name="von Schalburg K.R."/>
            <person name="Lemon C."/>
            <person name="Bird N.H."/>
            <person name="Koop B.F."/>
        </authorList>
    </citation>
    <scope>NUCLEOTIDE SEQUENCE</scope>
</reference>
<evidence type="ECO:0000256" key="3">
    <source>
        <dbReference type="ARBA" id="ARBA00022771"/>
    </source>
</evidence>
<evidence type="ECO:0000256" key="4">
    <source>
        <dbReference type="ARBA" id="ARBA00022833"/>
    </source>
</evidence>
<keyword evidence="5" id="KW-0539">Nucleus</keyword>
<reference evidence="9" key="3">
    <citation type="submission" date="2025-08" db="UniProtKB">
        <authorList>
            <consortium name="Ensembl"/>
        </authorList>
    </citation>
    <scope>IDENTIFICATION</scope>
</reference>
<dbReference type="STRING" id="8010.ENSELUP00000039535"/>
<dbReference type="InterPro" id="IPR001965">
    <property type="entry name" value="Znf_PHD"/>
</dbReference>
<sequence length="507" mass="54551">MAPDRSGRELEEQCLLCKSSEENETTGPLSTKENVTAHQNCLFYSSGIFCKCTPEFDDLFGFSVEDVRKETKRGNRLTCHRCKKKGATVGCEVKHCSRSYHFPCSVLDKAYISEDSTKGEYMMYCLKHNPNSSTEMVAEAGPSSHNNVSKTPENQHQKTLKRRLSFSNEQEVTSQKKVKGRIVDDSFCSGGDVDEADIGLPPLESDLEDSANQTPAEVSTLTSKNALEDIDDDVTIIDSDSESESLLLPVTLCLGSIKSYQESGRHGGSLTASHNPISPADTGTPECTVSRSASPVPPVSRSVSPVSRSASPVPPVSRSASPVPPVSRSVSPVSRSASPAPPFSRSVSPVPKVTPESPFSPVSPESLVPAVLTKSPVARKSMVPPECPLVAALPSSSVPCFPGPDSPSGSASDSSTAVSRMFWRRCNEAQCTESLFDALILDLVGMSKRIISDRASQEDCDLALNVMKASGKLPQMLSQQEDEFKKAQSELQRAAAAIREARSTLEK</sequence>
<accession>A0A3P9AFS3</accession>
<dbReference type="PROSITE" id="PS51805">
    <property type="entry name" value="EPHD"/>
    <property type="match status" value="1"/>
</dbReference>
<dbReference type="InterPro" id="IPR051188">
    <property type="entry name" value="PHD-type_Zinc_Finger"/>
</dbReference>
<evidence type="ECO:0000256" key="6">
    <source>
        <dbReference type="SAM" id="Coils"/>
    </source>
</evidence>
<dbReference type="Gene3D" id="3.30.40.10">
    <property type="entry name" value="Zinc/RING finger domain, C3HC4 (zinc finger)"/>
    <property type="match status" value="1"/>
</dbReference>
<proteinExistence type="predicted"/>
<keyword evidence="2" id="KW-0479">Metal-binding</keyword>
<dbReference type="PANTHER" id="PTHR12420">
    <property type="entry name" value="PHD FINGER PROTEIN"/>
    <property type="match status" value="1"/>
</dbReference>
<protein>
    <recommendedName>
        <fullName evidence="8">PHD-type domain-containing protein</fullName>
    </recommendedName>
</protein>
<dbReference type="InterPro" id="IPR013083">
    <property type="entry name" value="Znf_RING/FYVE/PHD"/>
</dbReference>
<keyword evidence="3" id="KW-0863">Zinc-finger</keyword>
<evidence type="ECO:0000256" key="1">
    <source>
        <dbReference type="ARBA" id="ARBA00004123"/>
    </source>
</evidence>